<dbReference type="PANTHER" id="PTHR30632:SF14">
    <property type="entry name" value="TUNGSTATE_MOLYBDATE_CHROMATE-BINDING PROTEIN MODA"/>
    <property type="match status" value="1"/>
</dbReference>
<dbReference type="Proteomes" id="UP000466586">
    <property type="component" value="Unassembled WGS sequence"/>
</dbReference>
<dbReference type="CDD" id="cd13539">
    <property type="entry name" value="PBP2_AvModA"/>
    <property type="match status" value="1"/>
</dbReference>
<reference evidence="6 7" key="1">
    <citation type="submission" date="2019-11" db="EMBL/GenBank/DDBJ databases">
        <title>Pedobacter sp. HMF7647 Genome sequencing and assembly.</title>
        <authorList>
            <person name="Kang H."/>
            <person name="Kim H."/>
            <person name="Joh K."/>
        </authorList>
    </citation>
    <scope>NUCLEOTIDE SEQUENCE [LARGE SCALE GENOMIC DNA]</scope>
    <source>
        <strain evidence="6 7">HMF7647</strain>
    </source>
</reference>
<evidence type="ECO:0000256" key="4">
    <source>
        <dbReference type="PIRSR" id="PIRSR004846-1"/>
    </source>
</evidence>
<feature type="signal peptide" evidence="5">
    <location>
        <begin position="1"/>
        <end position="25"/>
    </location>
</feature>
<dbReference type="EMBL" id="WVHT01000009">
    <property type="protein sequence ID" value="MXV52640.1"/>
    <property type="molecule type" value="Genomic_DNA"/>
</dbReference>
<evidence type="ECO:0000256" key="2">
    <source>
        <dbReference type="ARBA" id="ARBA00022723"/>
    </source>
</evidence>
<keyword evidence="7" id="KW-1185">Reference proteome</keyword>
<accession>A0A7K1YE04</accession>
<comment type="similarity">
    <text evidence="1">Belongs to the bacterial solute-binding protein ModA family.</text>
</comment>
<dbReference type="PANTHER" id="PTHR30632">
    <property type="entry name" value="MOLYBDATE-BINDING PERIPLASMIC PROTEIN"/>
    <property type="match status" value="1"/>
</dbReference>
<organism evidence="6 7">
    <name type="scientific">Hufsiella arboris</name>
    <dbReference type="NCBI Taxonomy" id="2695275"/>
    <lineage>
        <taxon>Bacteria</taxon>
        <taxon>Pseudomonadati</taxon>
        <taxon>Bacteroidota</taxon>
        <taxon>Sphingobacteriia</taxon>
        <taxon>Sphingobacteriales</taxon>
        <taxon>Sphingobacteriaceae</taxon>
        <taxon>Hufsiella</taxon>
    </lineage>
</organism>
<protein>
    <submittedName>
        <fullName evidence="6">Molybdate ABC transporter substrate-binding protein</fullName>
    </submittedName>
</protein>
<evidence type="ECO:0000313" key="6">
    <source>
        <dbReference type="EMBL" id="MXV52640.1"/>
    </source>
</evidence>
<dbReference type="SUPFAM" id="SSF53850">
    <property type="entry name" value="Periplasmic binding protein-like II"/>
    <property type="match status" value="1"/>
</dbReference>
<evidence type="ECO:0000256" key="5">
    <source>
        <dbReference type="SAM" id="SignalP"/>
    </source>
</evidence>
<evidence type="ECO:0000256" key="3">
    <source>
        <dbReference type="ARBA" id="ARBA00022729"/>
    </source>
</evidence>
<gene>
    <name evidence="6" type="primary">modA</name>
    <name evidence="6" type="ORF">GS399_16825</name>
</gene>
<feature type="chain" id="PRO_5029796211" evidence="5">
    <location>
        <begin position="26"/>
        <end position="254"/>
    </location>
</feature>
<proteinExistence type="inferred from homology"/>
<keyword evidence="2 4" id="KW-0479">Metal-binding</keyword>
<evidence type="ECO:0000256" key="1">
    <source>
        <dbReference type="ARBA" id="ARBA00009175"/>
    </source>
</evidence>
<dbReference type="Pfam" id="PF13531">
    <property type="entry name" value="SBP_bac_11"/>
    <property type="match status" value="1"/>
</dbReference>
<dbReference type="NCBIfam" id="TIGR01256">
    <property type="entry name" value="modA"/>
    <property type="match status" value="1"/>
</dbReference>
<dbReference type="RefSeq" id="WP_160845818.1">
    <property type="nucleotide sequence ID" value="NZ_WVHT01000009.1"/>
</dbReference>
<dbReference type="InterPro" id="IPR005950">
    <property type="entry name" value="ModA"/>
</dbReference>
<evidence type="ECO:0000313" key="7">
    <source>
        <dbReference type="Proteomes" id="UP000466586"/>
    </source>
</evidence>
<dbReference type="InterPro" id="IPR044084">
    <property type="entry name" value="AvModA-like_subst-bd"/>
</dbReference>
<dbReference type="GO" id="GO:0015689">
    <property type="term" value="P:molybdate ion transport"/>
    <property type="evidence" value="ECO:0007669"/>
    <property type="project" value="InterPro"/>
</dbReference>
<dbReference type="AlphaFoldDB" id="A0A7K1YE04"/>
<dbReference type="InterPro" id="IPR050682">
    <property type="entry name" value="ModA/WtpA"/>
</dbReference>
<dbReference type="Gene3D" id="3.40.190.10">
    <property type="entry name" value="Periplasmic binding protein-like II"/>
    <property type="match status" value="2"/>
</dbReference>
<sequence length="254" mass="28557">MIFHAASKYLFYILIAVFFSSTVAAQPVKVAVAANAQFVMKELQKDFKKKSGIDIQLIVGSSGKLRAQIENGAPFDIFLSADMENPQKLYKDGFGLSEPERYASGSLIVCSMSETLTENNWKQLLVSDKISKIAIANAQLAPYGKAAEQALTYYKLFPQAKRKLVFGESISQVNTYITTQTVQLGFTTEALVYELKDKKLNWFKIDPASYSEIIQGAIILKSSQKRSDLHAKRFYDYLFSADAKALFKRYGYRI</sequence>
<keyword evidence="3 5" id="KW-0732">Signal</keyword>
<feature type="binding site" evidence="4">
    <location>
        <position position="62"/>
    </location>
    <ligand>
        <name>molybdate</name>
        <dbReference type="ChEBI" id="CHEBI:36264"/>
    </ligand>
</feature>
<dbReference type="GO" id="GO:0030973">
    <property type="term" value="F:molybdate ion binding"/>
    <property type="evidence" value="ECO:0007669"/>
    <property type="project" value="InterPro"/>
</dbReference>
<comment type="caution">
    <text evidence="6">The sequence shown here is derived from an EMBL/GenBank/DDBJ whole genome shotgun (WGS) entry which is preliminary data.</text>
</comment>
<dbReference type="GO" id="GO:0046872">
    <property type="term" value="F:metal ion binding"/>
    <property type="evidence" value="ECO:0007669"/>
    <property type="project" value="UniProtKB-KW"/>
</dbReference>
<dbReference type="PIRSF" id="PIRSF004846">
    <property type="entry name" value="ModA"/>
    <property type="match status" value="1"/>
</dbReference>
<keyword evidence="4" id="KW-0500">Molybdenum</keyword>
<feature type="binding site" evidence="4">
    <location>
        <position position="170"/>
    </location>
    <ligand>
        <name>molybdate</name>
        <dbReference type="ChEBI" id="CHEBI:36264"/>
    </ligand>
</feature>
<name>A0A7K1YE04_9SPHI</name>